<feature type="signal peptide" evidence="1">
    <location>
        <begin position="1"/>
        <end position="20"/>
    </location>
</feature>
<dbReference type="PANTHER" id="PTHR34387">
    <property type="entry name" value="SLR1258 PROTEIN"/>
    <property type="match status" value="1"/>
</dbReference>
<accession>A0A7T5R1T8</accession>
<name>A0A7T5R1T8_9BACT</name>
<dbReference type="InterPro" id="IPR052022">
    <property type="entry name" value="26kDa_periplasmic_antigen"/>
</dbReference>
<evidence type="ECO:0000313" key="2">
    <source>
        <dbReference type="EMBL" id="QQG35969.1"/>
    </source>
</evidence>
<protein>
    <submittedName>
        <fullName evidence="2">SIMPL domain-containing protein</fullName>
    </submittedName>
</protein>
<feature type="chain" id="PRO_5033057550" evidence="1">
    <location>
        <begin position="21"/>
        <end position="245"/>
    </location>
</feature>
<dbReference type="Gene3D" id="3.30.70.2970">
    <property type="entry name" value="Protein of unknown function (DUF541), domain 2"/>
    <property type="match status" value="1"/>
</dbReference>
<gene>
    <name evidence="2" type="ORF">HYS17_10785</name>
</gene>
<keyword evidence="1" id="KW-0732">Signal</keyword>
<organism evidence="2 3">
    <name type="scientific">Micavibrio aeruginosavorus</name>
    <dbReference type="NCBI Taxonomy" id="349221"/>
    <lineage>
        <taxon>Bacteria</taxon>
        <taxon>Pseudomonadati</taxon>
        <taxon>Bdellovibrionota</taxon>
        <taxon>Bdellovibrionia</taxon>
        <taxon>Bdellovibrionales</taxon>
        <taxon>Pseudobdellovibrionaceae</taxon>
        <taxon>Micavibrio</taxon>
    </lineage>
</organism>
<reference evidence="2 3" key="1">
    <citation type="submission" date="2020-07" db="EMBL/GenBank/DDBJ databases">
        <title>Huge and variable diversity of episymbiotic CPR bacteria and DPANN archaea in groundwater ecosystems.</title>
        <authorList>
            <person name="He C.Y."/>
            <person name="Keren R."/>
            <person name="Whittaker M."/>
            <person name="Farag I.F."/>
            <person name="Doudna J."/>
            <person name="Cate J.H.D."/>
            <person name="Banfield J.F."/>
        </authorList>
    </citation>
    <scope>NUCLEOTIDE SEQUENCE [LARGE SCALE GENOMIC DNA]</scope>
    <source>
        <strain evidence="2">NC_groundwater_70_Ag_B-0.1um_54_66</strain>
    </source>
</reference>
<proteinExistence type="predicted"/>
<evidence type="ECO:0000256" key="1">
    <source>
        <dbReference type="SAM" id="SignalP"/>
    </source>
</evidence>
<dbReference type="GO" id="GO:0006974">
    <property type="term" value="P:DNA damage response"/>
    <property type="evidence" value="ECO:0007669"/>
    <property type="project" value="TreeGrafter"/>
</dbReference>
<dbReference type="Proteomes" id="UP000595362">
    <property type="component" value="Chromosome"/>
</dbReference>
<evidence type="ECO:0000313" key="3">
    <source>
        <dbReference type="Proteomes" id="UP000595362"/>
    </source>
</evidence>
<dbReference type="EMBL" id="CP066681">
    <property type="protein sequence ID" value="QQG35969.1"/>
    <property type="molecule type" value="Genomic_DNA"/>
</dbReference>
<dbReference type="Gene3D" id="3.30.110.170">
    <property type="entry name" value="Protein of unknown function (DUF541), domain 1"/>
    <property type="match status" value="1"/>
</dbReference>
<dbReference type="InterPro" id="IPR007497">
    <property type="entry name" value="SIMPL/DUF541"/>
</dbReference>
<dbReference type="Pfam" id="PF04402">
    <property type="entry name" value="SIMPL"/>
    <property type="match status" value="1"/>
</dbReference>
<dbReference type="AlphaFoldDB" id="A0A7T5R1T8"/>
<sequence length="245" mass="26107">MRLLTLPLALLLAAAAPALAQEKVSFPAGGETLLNISATERLEVAQDLLIATLRVEQENADPKALQTSINQAMKEAVGAAKAVPAVEIATGHYYVYQQETMALPGSREKIAKPATKWRGAQSLTLTSATAEDVLKLAGALQDSGLVMENLYYALSPAKADEAKDNLMEAALTKVQARADRAAKALGKQRAELAEVTVDAVDNMMPQPMMMRAMDMAGSMEKSAMPQAEPGETEITLTVSVRAQLK</sequence>
<dbReference type="PANTHER" id="PTHR34387:SF2">
    <property type="entry name" value="SLR1258 PROTEIN"/>
    <property type="match status" value="1"/>
</dbReference>